<evidence type="ECO:0000256" key="3">
    <source>
        <dbReference type="ARBA" id="ARBA00022741"/>
    </source>
</evidence>
<name>A0A1H5AHA7_9PSED</name>
<keyword evidence="4 6" id="KW-0067">ATP-binding</keyword>
<dbReference type="InterPro" id="IPR003593">
    <property type="entry name" value="AAA+_ATPase"/>
</dbReference>
<dbReference type="InterPro" id="IPR017871">
    <property type="entry name" value="ABC_transporter-like_CS"/>
</dbReference>
<dbReference type="PROSITE" id="PS00211">
    <property type="entry name" value="ABC_TRANSPORTER_1"/>
    <property type="match status" value="1"/>
</dbReference>
<dbReference type="Gene3D" id="2.40.50.100">
    <property type="match status" value="1"/>
</dbReference>
<dbReference type="GO" id="GO:1990060">
    <property type="term" value="C:maltose transport complex"/>
    <property type="evidence" value="ECO:0007669"/>
    <property type="project" value="TreeGrafter"/>
</dbReference>
<dbReference type="RefSeq" id="WP_074875774.1">
    <property type="nucleotide sequence ID" value="NZ_FNTF01000002.1"/>
</dbReference>
<dbReference type="PANTHER" id="PTHR43875">
    <property type="entry name" value="MALTODEXTRIN IMPORT ATP-BINDING PROTEIN MSMX"/>
    <property type="match status" value="1"/>
</dbReference>
<evidence type="ECO:0000313" key="6">
    <source>
        <dbReference type="EMBL" id="SED41465.1"/>
    </source>
</evidence>
<evidence type="ECO:0000313" key="7">
    <source>
        <dbReference type="Proteomes" id="UP000183114"/>
    </source>
</evidence>
<protein>
    <submittedName>
        <fullName evidence="6">Carbohydrate ABC transporter ATP-binding protein, CUT1 family</fullName>
    </submittedName>
</protein>
<dbReference type="CDD" id="cd03301">
    <property type="entry name" value="ABC_MalK_N"/>
    <property type="match status" value="1"/>
</dbReference>
<dbReference type="InterPro" id="IPR047641">
    <property type="entry name" value="ABC_transpr_MalK/UgpC-like"/>
</dbReference>
<dbReference type="SMART" id="SM00382">
    <property type="entry name" value="AAA"/>
    <property type="match status" value="1"/>
</dbReference>
<dbReference type="Gene3D" id="2.40.50.140">
    <property type="entry name" value="Nucleic acid-binding proteins"/>
    <property type="match status" value="1"/>
</dbReference>
<feature type="domain" description="ABC transporter" evidence="5">
    <location>
        <begin position="4"/>
        <end position="234"/>
    </location>
</feature>
<dbReference type="InterPro" id="IPR027417">
    <property type="entry name" value="P-loop_NTPase"/>
</dbReference>
<reference evidence="6 7" key="1">
    <citation type="submission" date="2016-10" db="EMBL/GenBank/DDBJ databases">
        <authorList>
            <person name="de Groot N.N."/>
        </authorList>
    </citation>
    <scope>NUCLEOTIDE SEQUENCE [LARGE SCALE GENOMIC DNA]</scope>
    <source>
        <strain evidence="6 7">BS3655</strain>
    </source>
</reference>
<dbReference type="InterPro" id="IPR003439">
    <property type="entry name" value="ABC_transporter-like_ATP-bd"/>
</dbReference>
<dbReference type="GO" id="GO:0005524">
    <property type="term" value="F:ATP binding"/>
    <property type="evidence" value="ECO:0007669"/>
    <property type="project" value="UniProtKB-KW"/>
</dbReference>
<dbReference type="GO" id="GO:0016887">
    <property type="term" value="F:ATP hydrolysis activity"/>
    <property type="evidence" value="ECO:0007669"/>
    <property type="project" value="InterPro"/>
</dbReference>
<dbReference type="EMBL" id="FNTF01000002">
    <property type="protein sequence ID" value="SED41465.1"/>
    <property type="molecule type" value="Genomic_DNA"/>
</dbReference>
<dbReference type="Pfam" id="PF08402">
    <property type="entry name" value="TOBE_2"/>
    <property type="match status" value="1"/>
</dbReference>
<dbReference type="SUPFAM" id="SSF50331">
    <property type="entry name" value="MOP-like"/>
    <property type="match status" value="1"/>
</dbReference>
<organism evidence="6 7">
    <name type="scientific">Pseudomonas frederiksbergensis</name>
    <dbReference type="NCBI Taxonomy" id="104087"/>
    <lineage>
        <taxon>Bacteria</taxon>
        <taxon>Pseudomonadati</taxon>
        <taxon>Pseudomonadota</taxon>
        <taxon>Gammaproteobacteria</taxon>
        <taxon>Pseudomonadales</taxon>
        <taxon>Pseudomonadaceae</taxon>
        <taxon>Pseudomonas</taxon>
    </lineage>
</organism>
<keyword evidence="1" id="KW-0813">Transport</keyword>
<gene>
    <name evidence="6" type="ORF">SAMN04490185_3437</name>
</gene>
<dbReference type="AlphaFoldDB" id="A0A1H5AHA7"/>
<dbReference type="InterPro" id="IPR013611">
    <property type="entry name" value="Transp-assoc_OB_typ2"/>
</dbReference>
<dbReference type="Gene3D" id="3.40.50.300">
    <property type="entry name" value="P-loop containing nucleotide triphosphate hydrolases"/>
    <property type="match status" value="1"/>
</dbReference>
<dbReference type="FunFam" id="3.40.50.300:FF:000042">
    <property type="entry name" value="Maltose/maltodextrin ABC transporter, ATP-binding protein"/>
    <property type="match status" value="1"/>
</dbReference>
<dbReference type="PANTHER" id="PTHR43875:SF3">
    <property type="entry name" value="MALTOSE_MALTODEXTRIN IMPORT ATP-BINDING PROTEIN MALK"/>
    <property type="match status" value="1"/>
</dbReference>
<keyword evidence="3" id="KW-0547">Nucleotide-binding</keyword>
<evidence type="ECO:0000256" key="1">
    <source>
        <dbReference type="ARBA" id="ARBA00022448"/>
    </source>
</evidence>
<dbReference type="GO" id="GO:0055052">
    <property type="term" value="C:ATP-binding cassette (ABC) transporter complex, substrate-binding subunit-containing"/>
    <property type="evidence" value="ECO:0007669"/>
    <property type="project" value="TreeGrafter"/>
</dbReference>
<dbReference type="NCBIfam" id="NF008653">
    <property type="entry name" value="PRK11650.1"/>
    <property type="match status" value="1"/>
</dbReference>
<dbReference type="InterPro" id="IPR012340">
    <property type="entry name" value="NA-bd_OB-fold"/>
</dbReference>
<dbReference type="SUPFAM" id="SSF52540">
    <property type="entry name" value="P-loop containing nucleoside triphosphate hydrolases"/>
    <property type="match status" value="1"/>
</dbReference>
<proteinExistence type="predicted"/>
<dbReference type="GO" id="GO:0015423">
    <property type="term" value="F:ABC-type maltose transporter activity"/>
    <property type="evidence" value="ECO:0007669"/>
    <property type="project" value="TreeGrafter"/>
</dbReference>
<dbReference type="PROSITE" id="PS50893">
    <property type="entry name" value="ABC_TRANSPORTER_2"/>
    <property type="match status" value="1"/>
</dbReference>
<dbReference type="InterPro" id="IPR015855">
    <property type="entry name" value="ABC_transpr_MalK-like"/>
</dbReference>
<accession>A0A1H5AHA7</accession>
<sequence length="381" mass="41789">MIKLKLDNVNKQLGGMRILRDVSLEIAAGEFVVFVGPSGCGKSTLLRLIAGLDSICGGDLLIDGRRVNDLEPRERGVGMVFQSYALYPHMSVYDNISFGLKLAKTDKTSLRERVLKTAQILQLDKLLQRKPKELSGGQRQRVAMGRAMAREPDILLFDEPLSNLDASLRVQMRNEIARLHDRLGSTMIYVTHDQVEAMTLADKIVVLNGGRVEQVGSPRELYERPASRFVAGFLGSPRMNFLPARLQTPGETSLVDTLVWGITPLPFDSSNLATSTQLSLGIRPEHVSLKPADGTAGVVVTAVEYLGSETYVHLETGQDEPLICRCEVSAGWQAGDRVELQLDIDNLHLFDADGAALKRHPQTIETLPDGVPLRSARASAL</sequence>
<keyword evidence="2" id="KW-0762">Sugar transport</keyword>
<dbReference type="Proteomes" id="UP000183114">
    <property type="component" value="Unassembled WGS sequence"/>
</dbReference>
<evidence type="ECO:0000256" key="4">
    <source>
        <dbReference type="ARBA" id="ARBA00022840"/>
    </source>
</evidence>
<dbReference type="InterPro" id="IPR008995">
    <property type="entry name" value="Mo/tungstate-bd_C_term_dom"/>
</dbReference>
<dbReference type="Pfam" id="PF00005">
    <property type="entry name" value="ABC_tran"/>
    <property type="match status" value="1"/>
</dbReference>
<evidence type="ECO:0000256" key="2">
    <source>
        <dbReference type="ARBA" id="ARBA00022597"/>
    </source>
</evidence>
<evidence type="ECO:0000259" key="5">
    <source>
        <dbReference type="PROSITE" id="PS50893"/>
    </source>
</evidence>